<keyword evidence="2 15" id="KW-0963">Cytoplasm</keyword>
<dbReference type="FunFam" id="3.30.70.3550:FF:000001">
    <property type="entry name" value="Leucyl/phenylalanyl-tRNA--protein transferase"/>
    <property type="match status" value="1"/>
</dbReference>
<comment type="catalytic activity">
    <reaction evidence="5 15">
        <text>L-phenylalanyl-tRNA(Phe) + an N-terminal L-alpha-aminoacyl-[protein] = an N-terminal L-phenylalanyl-L-alpha-aminoacyl-[protein] + tRNA(Phe)</text>
        <dbReference type="Rhea" id="RHEA:43632"/>
        <dbReference type="Rhea" id="RHEA-COMP:9668"/>
        <dbReference type="Rhea" id="RHEA-COMP:9699"/>
        <dbReference type="Rhea" id="RHEA-COMP:10636"/>
        <dbReference type="Rhea" id="RHEA-COMP:10637"/>
        <dbReference type="ChEBI" id="CHEBI:78442"/>
        <dbReference type="ChEBI" id="CHEBI:78531"/>
        <dbReference type="ChEBI" id="CHEBI:78597"/>
        <dbReference type="ChEBI" id="CHEBI:83561"/>
        <dbReference type="EC" id="2.3.2.6"/>
    </reaction>
</comment>
<dbReference type="PANTHER" id="PTHR30098:SF2">
    <property type="entry name" value="LEUCYL_PHENYLALANYL-TRNA--PROTEIN TRANSFERASE"/>
    <property type="match status" value="1"/>
</dbReference>
<dbReference type="Gene3D" id="3.30.70.3550">
    <property type="entry name" value="Leucyl/phenylalanyl-tRNA-protein transferase, N-terminal domain"/>
    <property type="match status" value="1"/>
</dbReference>
<comment type="function">
    <text evidence="8 15">Functions in the N-end rule pathway of protein degradation where it conjugates Leu, Phe and, less efficiently, Met from aminoacyl-tRNAs to the N-termini of proteins containing an N-terminal arginine or lysine.</text>
</comment>
<reference evidence="16 17" key="1">
    <citation type="submission" date="2018-09" db="EMBL/GenBank/DDBJ databases">
        <authorList>
            <person name="Wang Z."/>
        </authorList>
    </citation>
    <scope>NUCLEOTIDE SEQUENCE [LARGE SCALE GENOMIC DNA]</scope>
    <source>
        <strain evidence="16 17">ALS 81</strain>
    </source>
</reference>
<dbReference type="Gene3D" id="3.40.630.70">
    <property type="entry name" value="Leucyl/phenylalanyl-tRNA-protein transferase, C-terminal domain"/>
    <property type="match status" value="1"/>
</dbReference>
<name>A0A420EGQ8_9ALTE</name>
<evidence type="ECO:0000256" key="1">
    <source>
        <dbReference type="ARBA" id="ARBA00004496"/>
    </source>
</evidence>
<evidence type="ECO:0000256" key="4">
    <source>
        <dbReference type="ARBA" id="ARBA00023315"/>
    </source>
</evidence>
<dbReference type="InterPro" id="IPR042203">
    <property type="entry name" value="Leu/Phe-tRNA_Trfase_C"/>
</dbReference>
<evidence type="ECO:0000313" key="17">
    <source>
        <dbReference type="Proteomes" id="UP000286482"/>
    </source>
</evidence>
<dbReference type="HAMAP" id="MF_00688">
    <property type="entry name" value="Leu_Phe_trans"/>
    <property type="match status" value="1"/>
</dbReference>
<evidence type="ECO:0000256" key="11">
    <source>
        <dbReference type="ARBA" id="ARBA00074372"/>
    </source>
</evidence>
<evidence type="ECO:0000256" key="6">
    <source>
        <dbReference type="ARBA" id="ARBA00050652"/>
    </source>
</evidence>
<dbReference type="InterPro" id="IPR004616">
    <property type="entry name" value="Leu/Phe-tRNA_Trfase"/>
</dbReference>
<evidence type="ECO:0000256" key="5">
    <source>
        <dbReference type="ARBA" id="ARBA00050607"/>
    </source>
</evidence>
<keyword evidence="17" id="KW-1185">Reference proteome</keyword>
<proteinExistence type="inferred from homology"/>
<evidence type="ECO:0000256" key="15">
    <source>
        <dbReference type="HAMAP-Rule" id="MF_00688"/>
    </source>
</evidence>
<comment type="catalytic activity">
    <reaction evidence="6 15">
        <text>N-terminal L-arginyl-[protein] + L-leucyl-tRNA(Leu) = N-terminal L-leucyl-L-arginyl-[protein] + tRNA(Leu) + H(+)</text>
        <dbReference type="Rhea" id="RHEA:50416"/>
        <dbReference type="Rhea" id="RHEA-COMP:9613"/>
        <dbReference type="Rhea" id="RHEA-COMP:9622"/>
        <dbReference type="Rhea" id="RHEA-COMP:12672"/>
        <dbReference type="Rhea" id="RHEA-COMP:12673"/>
        <dbReference type="ChEBI" id="CHEBI:15378"/>
        <dbReference type="ChEBI" id="CHEBI:64719"/>
        <dbReference type="ChEBI" id="CHEBI:78442"/>
        <dbReference type="ChEBI" id="CHEBI:78494"/>
        <dbReference type="ChEBI" id="CHEBI:133044"/>
        <dbReference type="EC" id="2.3.2.6"/>
    </reaction>
</comment>
<dbReference type="AlphaFoldDB" id="A0A420EGQ8"/>
<accession>A0A420EGQ8</accession>
<dbReference type="GO" id="GO:0008914">
    <property type="term" value="F:leucyl-tRNA--protein transferase activity"/>
    <property type="evidence" value="ECO:0007669"/>
    <property type="project" value="UniProtKB-UniRule"/>
</dbReference>
<sequence>MPLYQLGTELRFPKPSLALEDPNGLLAIGGDLSAQRLILAYNNGIFPWYEEGQEILWWSPEPRFGQQCANIMPSRSMAKLMRKTQLHVTLNMAFSDVVHQCAAERDETGTWITQDMQKAYQALHKLGHAHSVEVWQNTELVGGFYGIAVGQMFCGESMFHRVSNASKLAYFVFSKHFENHKGQYIDGQMENPHLRSLGMQIKPRTEYLKLLKQLKAQEVDKSTWQAQRLL</sequence>
<keyword evidence="4 15" id="KW-0012">Acyltransferase</keyword>
<dbReference type="EMBL" id="RAQO01000004">
    <property type="protein sequence ID" value="RKF19850.1"/>
    <property type="molecule type" value="Genomic_DNA"/>
</dbReference>
<gene>
    <name evidence="15" type="primary">aat</name>
    <name evidence="16" type="ORF">DBZ36_05160</name>
</gene>
<comment type="similarity">
    <text evidence="9 15">Belongs to the L/F-transferase family.</text>
</comment>
<dbReference type="Proteomes" id="UP000286482">
    <property type="component" value="Unassembled WGS sequence"/>
</dbReference>
<dbReference type="PANTHER" id="PTHR30098">
    <property type="entry name" value="LEUCYL/PHENYLALANYL-TRNA--PROTEIN TRANSFERASE"/>
    <property type="match status" value="1"/>
</dbReference>
<dbReference type="EC" id="2.3.2.6" evidence="10 15"/>
<evidence type="ECO:0000256" key="2">
    <source>
        <dbReference type="ARBA" id="ARBA00022490"/>
    </source>
</evidence>
<dbReference type="InterPro" id="IPR016181">
    <property type="entry name" value="Acyl_CoA_acyltransferase"/>
</dbReference>
<evidence type="ECO:0000256" key="9">
    <source>
        <dbReference type="ARBA" id="ARBA00061535"/>
    </source>
</evidence>
<dbReference type="FunFam" id="3.40.630.70:FF:000001">
    <property type="entry name" value="Leucyl/phenylalanyl-tRNA--protein transferase"/>
    <property type="match status" value="1"/>
</dbReference>
<dbReference type="OrthoDB" id="9790282at2"/>
<evidence type="ECO:0000256" key="7">
    <source>
        <dbReference type="ARBA" id="ARBA00051538"/>
    </source>
</evidence>
<dbReference type="RefSeq" id="WP_120353855.1">
    <property type="nucleotide sequence ID" value="NZ_RAQO01000004.1"/>
</dbReference>
<organism evidence="16 17">
    <name type="scientific">Alginatibacterium sediminis</name>
    <dbReference type="NCBI Taxonomy" id="2164068"/>
    <lineage>
        <taxon>Bacteria</taxon>
        <taxon>Pseudomonadati</taxon>
        <taxon>Pseudomonadota</taxon>
        <taxon>Gammaproteobacteria</taxon>
        <taxon>Alteromonadales</taxon>
        <taxon>Alteromonadaceae</taxon>
        <taxon>Alginatibacterium</taxon>
    </lineage>
</organism>
<evidence type="ECO:0000313" key="16">
    <source>
        <dbReference type="EMBL" id="RKF19850.1"/>
    </source>
</evidence>
<dbReference type="InterPro" id="IPR042221">
    <property type="entry name" value="Leu/Phe-tRNA_Trfase_N"/>
</dbReference>
<evidence type="ECO:0000256" key="13">
    <source>
        <dbReference type="ARBA" id="ARBA00077165"/>
    </source>
</evidence>
<comment type="catalytic activity">
    <reaction evidence="7 15">
        <text>N-terminal L-lysyl-[protein] + L-leucyl-tRNA(Leu) = N-terminal L-leucyl-L-lysyl-[protein] + tRNA(Leu) + H(+)</text>
        <dbReference type="Rhea" id="RHEA:12340"/>
        <dbReference type="Rhea" id="RHEA-COMP:9613"/>
        <dbReference type="Rhea" id="RHEA-COMP:9622"/>
        <dbReference type="Rhea" id="RHEA-COMP:12670"/>
        <dbReference type="Rhea" id="RHEA-COMP:12671"/>
        <dbReference type="ChEBI" id="CHEBI:15378"/>
        <dbReference type="ChEBI" id="CHEBI:65249"/>
        <dbReference type="ChEBI" id="CHEBI:78442"/>
        <dbReference type="ChEBI" id="CHEBI:78494"/>
        <dbReference type="ChEBI" id="CHEBI:133043"/>
        <dbReference type="EC" id="2.3.2.6"/>
    </reaction>
</comment>
<evidence type="ECO:0000256" key="10">
    <source>
        <dbReference type="ARBA" id="ARBA00066767"/>
    </source>
</evidence>
<protein>
    <recommendedName>
        <fullName evidence="11 15">Leucyl/phenylalanyl-tRNA--protein transferase</fullName>
        <ecNumber evidence="10 15">2.3.2.6</ecNumber>
    </recommendedName>
    <alternativeName>
        <fullName evidence="12 15">L/F-transferase</fullName>
    </alternativeName>
    <alternativeName>
        <fullName evidence="13 15">Leucyltransferase</fullName>
    </alternativeName>
    <alternativeName>
        <fullName evidence="14 15">Phenyalanyltransferase</fullName>
    </alternativeName>
</protein>
<evidence type="ECO:0000256" key="14">
    <source>
        <dbReference type="ARBA" id="ARBA00083640"/>
    </source>
</evidence>
<keyword evidence="3 15" id="KW-0808">Transferase</keyword>
<dbReference type="NCBIfam" id="TIGR00667">
    <property type="entry name" value="aat"/>
    <property type="match status" value="1"/>
</dbReference>
<dbReference type="GO" id="GO:0030163">
    <property type="term" value="P:protein catabolic process"/>
    <property type="evidence" value="ECO:0007669"/>
    <property type="project" value="UniProtKB-UniRule"/>
</dbReference>
<dbReference type="Pfam" id="PF03588">
    <property type="entry name" value="Leu_Phe_trans"/>
    <property type="match status" value="1"/>
</dbReference>
<comment type="subcellular location">
    <subcellularLocation>
        <location evidence="1 15">Cytoplasm</location>
    </subcellularLocation>
</comment>
<evidence type="ECO:0000256" key="8">
    <source>
        <dbReference type="ARBA" id="ARBA00054043"/>
    </source>
</evidence>
<comment type="caution">
    <text evidence="16">The sequence shown here is derived from an EMBL/GenBank/DDBJ whole genome shotgun (WGS) entry which is preliminary data.</text>
</comment>
<dbReference type="GO" id="GO:0005737">
    <property type="term" value="C:cytoplasm"/>
    <property type="evidence" value="ECO:0007669"/>
    <property type="project" value="UniProtKB-SubCell"/>
</dbReference>
<evidence type="ECO:0000256" key="12">
    <source>
        <dbReference type="ARBA" id="ARBA00077136"/>
    </source>
</evidence>
<evidence type="ECO:0000256" key="3">
    <source>
        <dbReference type="ARBA" id="ARBA00022679"/>
    </source>
</evidence>
<dbReference type="SUPFAM" id="SSF55729">
    <property type="entry name" value="Acyl-CoA N-acyltransferases (Nat)"/>
    <property type="match status" value="1"/>
</dbReference>